<evidence type="ECO:0000313" key="2">
    <source>
        <dbReference type="Proteomes" id="UP000010138"/>
    </source>
</evidence>
<accession>F5VYP4</accession>
<dbReference type="RefSeq" id="WP_006150003.1">
    <property type="nucleotide sequence ID" value="NZ_AFNN01000007.1"/>
</dbReference>
<reference evidence="1 2" key="1">
    <citation type="submission" date="2011-04" db="EMBL/GenBank/DDBJ databases">
        <authorList>
            <person name="Durkin A.S."/>
            <person name="Radune D."/>
            <person name="Hostetler J."/>
            <person name="Torralba M."/>
            <person name="Gillis M."/>
            <person name="Methe B."/>
            <person name="Sutton G."/>
            <person name="Nelson K.E."/>
        </authorList>
    </citation>
    <scope>NUCLEOTIDE SEQUENCE [LARGE SCALE GENOMIC DNA]</scope>
    <source>
        <strain evidence="1 2">SK1076</strain>
    </source>
</reference>
<dbReference type="InterPro" id="IPR009899">
    <property type="entry name" value="ArdA"/>
</dbReference>
<dbReference type="Gene3D" id="1.10.10.1190">
    <property type="entry name" value="Antirestriction protein ArdA, domain 3"/>
    <property type="match status" value="1"/>
</dbReference>
<dbReference type="Proteomes" id="UP000010138">
    <property type="component" value="Unassembled WGS sequence"/>
</dbReference>
<gene>
    <name evidence="1" type="ORF">HMPREF9967_0977</name>
</gene>
<sequence length="159" mass="18346">MELTALIMDNRTKKAKQFSLPVAPEKIASEFGYDKEDILFTIQSIEELPKLKVEGATLSDINKLAKKLEFVYEEKVLTYIELGNTELSDLLVFEFLDCALYPEIHNDLQLGMYLVKENGFNLALFLKYLDYEKYGHDVRLEEGGSFTDRGYFLPKADRL</sequence>
<evidence type="ECO:0000313" key="1">
    <source>
        <dbReference type="EMBL" id="EGL87676.1"/>
    </source>
</evidence>
<name>F5VYP4_9STRE</name>
<dbReference type="OrthoDB" id="944647at2"/>
<dbReference type="InterPro" id="IPR041893">
    <property type="entry name" value="ArdA_dom3"/>
</dbReference>
<protein>
    <submittedName>
        <fullName evidence="1">Antirestriction protein ArdA</fullName>
    </submittedName>
</protein>
<dbReference type="AlphaFoldDB" id="F5VYP4"/>
<comment type="caution">
    <text evidence="1">The sequence shown here is derived from an EMBL/GenBank/DDBJ whole genome shotgun (WGS) entry which is preliminary data.</text>
</comment>
<organism evidence="1 2">
    <name type="scientific">Streptococcus infantis SK1076</name>
    <dbReference type="NCBI Taxonomy" id="1005705"/>
    <lineage>
        <taxon>Bacteria</taxon>
        <taxon>Bacillati</taxon>
        <taxon>Bacillota</taxon>
        <taxon>Bacilli</taxon>
        <taxon>Lactobacillales</taxon>
        <taxon>Streptococcaceae</taxon>
        <taxon>Streptococcus</taxon>
    </lineage>
</organism>
<proteinExistence type="predicted"/>
<dbReference type="Pfam" id="PF07275">
    <property type="entry name" value="ArdA"/>
    <property type="match status" value="1"/>
</dbReference>
<dbReference type="EMBL" id="AFNN01000007">
    <property type="protein sequence ID" value="EGL87676.1"/>
    <property type="molecule type" value="Genomic_DNA"/>
</dbReference>